<accession>A0A0B6Y564</accession>
<dbReference type="PANTHER" id="PTHR45080">
    <property type="entry name" value="CONTACTIN 5"/>
    <property type="match status" value="1"/>
</dbReference>
<keyword evidence="2" id="KW-1015">Disulfide bond</keyword>
<evidence type="ECO:0000259" key="3">
    <source>
        <dbReference type="PROSITE" id="PS50835"/>
    </source>
</evidence>
<dbReference type="Pfam" id="PF07679">
    <property type="entry name" value="I-set"/>
    <property type="match status" value="1"/>
</dbReference>
<sequence>YRFHAVNSQGEVFTDVIVTVISAVSSTLTAGATELSLTATVGVPQFGLQPHDVSLAEYETIKLTCTVTGDPAPKVSWEKDGQLVRSNRRIRV</sequence>
<dbReference type="AlphaFoldDB" id="A0A0B6Y564"/>
<dbReference type="GO" id="GO:0005886">
    <property type="term" value="C:plasma membrane"/>
    <property type="evidence" value="ECO:0007669"/>
    <property type="project" value="TreeGrafter"/>
</dbReference>
<protein>
    <recommendedName>
        <fullName evidence="3">Ig-like domain-containing protein</fullName>
    </recommendedName>
</protein>
<dbReference type="GO" id="GO:0007156">
    <property type="term" value="P:homophilic cell adhesion via plasma membrane adhesion molecules"/>
    <property type="evidence" value="ECO:0007669"/>
    <property type="project" value="TreeGrafter"/>
</dbReference>
<organism evidence="4">
    <name type="scientific">Arion vulgaris</name>
    <dbReference type="NCBI Taxonomy" id="1028688"/>
    <lineage>
        <taxon>Eukaryota</taxon>
        <taxon>Metazoa</taxon>
        <taxon>Spiralia</taxon>
        <taxon>Lophotrochozoa</taxon>
        <taxon>Mollusca</taxon>
        <taxon>Gastropoda</taxon>
        <taxon>Heterobranchia</taxon>
        <taxon>Euthyneura</taxon>
        <taxon>Panpulmonata</taxon>
        <taxon>Eupulmonata</taxon>
        <taxon>Stylommatophora</taxon>
        <taxon>Helicina</taxon>
        <taxon>Arionoidea</taxon>
        <taxon>Arionidae</taxon>
        <taxon>Arion</taxon>
    </lineage>
</organism>
<evidence type="ECO:0000256" key="1">
    <source>
        <dbReference type="ARBA" id="ARBA00022729"/>
    </source>
</evidence>
<dbReference type="InterPro" id="IPR013098">
    <property type="entry name" value="Ig_I-set"/>
</dbReference>
<dbReference type="EMBL" id="HACG01003800">
    <property type="protein sequence ID" value="CEK50665.1"/>
    <property type="molecule type" value="Transcribed_RNA"/>
</dbReference>
<name>A0A0B6Y564_9EUPU</name>
<feature type="non-terminal residue" evidence="4">
    <location>
        <position position="1"/>
    </location>
</feature>
<evidence type="ECO:0000256" key="2">
    <source>
        <dbReference type="ARBA" id="ARBA00023157"/>
    </source>
</evidence>
<dbReference type="InterPro" id="IPR036179">
    <property type="entry name" value="Ig-like_dom_sf"/>
</dbReference>
<feature type="domain" description="Ig-like" evidence="3">
    <location>
        <begin position="44"/>
        <end position="92"/>
    </location>
</feature>
<proteinExistence type="predicted"/>
<reference evidence="4" key="1">
    <citation type="submission" date="2014-12" db="EMBL/GenBank/DDBJ databases">
        <title>Insight into the proteome of Arion vulgaris.</title>
        <authorList>
            <person name="Aradska J."/>
            <person name="Bulat T."/>
            <person name="Smidak R."/>
            <person name="Sarate P."/>
            <person name="Gangsoo J."/>
            <person name="Sialana F."/>
            <person name="Bilban M."/>
            <person name="Lubec G."/>
        </authorList>
    </citation>
    <scope>NUCLEOTIDE SEQUENCE</scope>
    <source>
        <tissue evidence="4">Skin</tissue>
    </source>
</reference>
<dbReference type="InterPro" id="IPR013783">
    <property type="entry name" value="Ig-like_fold"/>
</dbReference>
<evidence type="ECO:0000313" key="4">
    <source>
        <dbReference type="EMBL" id="CEK50665.1"/>
    </source>
</evidence>
<dbReference type="SUPFAM" id="SSF48726">
    <property type="entry name" value="Immunoglobulin"/>
    <property type="match status" value="1"/>
</dbReference>
<dbReference type="PANTHER" id="PTHR45080:SF8">
    <property type="entry name" value="IG-LIKE DOMAIN-CONTAINING PROTEIN"/>
    <property type="match status" value="1"/>
</dbReference>
<dbReference type="PROSITE" id="PS50835">
    <property type="entry name" value="IG_LIKE"/>
    <property type="match status" value="1"/>
</dbReference>
<gene>
    <name evidence="4" type="primary">ORF11372</name>
</gene>
<dbReference type="InterPro" id="IPR007110">
    <property type="entry name" value="Ig-like_dom"/>
</dbReference>
<dbReference type="InterPro" id="IPR050958">
    <property type="entry name" value="Cell_Adh-Cytoskel_Orgn"/>
</dbReference>
<keyword evidence="1" id="KW-0732">Signal</keyword>
<dbReference type="Gene3D" id="2.60.40.10">
    <property type="entry name" value="Immunoglobulins"/>
    <property type="match status" value="1"/>
</dbReference>
<feature type="non-terminal residue" evidence="4">
    <location>
        <position position="92"/>
    </location>
</feature>